<evidence type="ECO:0000256" key="1">
    <source>
        <dbReference type="ARBA" id="ARBA00022490"/>
    </source>
</evidence>
<organism evidence="6 7">
    <name type="scientific">Paenibacillus antri</name>
    <dbReference type="NCBI Taxonomy" id="2582848"/>
    <lineage>
        <taxon>Bacteria</taxon>
        <taxon>Bacillati</taxon>
        <taxon>Bacillota</taxon>
        <taxon>Bacilli</taxon>
        <taxon>Bacillales</taxon>
        <taxon>Paenibacillaceae</taxon>
        <taxon>Paenibacillus</taxon>
    </lineage>
</organism>
<dbReference type="PANTHER" id="PTHR46796">
    <property type="entry name" value="HTH-TYPE TRANSCRIPTIONAL ACTIVATOR RHAS-RELATED"/>
    <property type="match status" value="1"/>
</dbReference>
<dbReference type="Gene3D" id="1.10.10.60">
    <property type="entry name" value="Homeodomain-like"/>
    <property type="match status" value="2"/>
</dbReference>
<name>A0A5R9GHL7_9BACL</name>
<comment type="caution">
    <text evidence="6">The sequence shown here is derived from an EMBL/GenBank/DDBJ whole genome shotgun (WGS) entry which is preliminary data.</text>
</comment>
<keyword evidence="3" id="KW-0238">DNA-binding</keyword>
<evidence type="ECO:0000313" key="7">
    <source>
        <dbReference type="Proteomes" id="UP000309676"/>
    </source>
</evidence>
<keyword evidence="7" id="KW-1185">Reference proteome</keyword>
<feature type="domain" description="HTH araC/xylS-type" evidence="5">
    <location>
        <begin position="203"/>
        <end position="307"/>
    </location>
</feature>
<dbReference type="SMART" id="SM00342">
    <property type="entry name" value="HTH_ARAC"/>
    <property type="match status" value="1"/>
</dbReference>
<keyword evidence="2" id="KW-0805">Transcription regulation</keyword>
<keyword evidence="1" id="KW-0963">Cytoplasm</keyword>
<dbReference type="InterPro" id="IPR009057">
    <property type="entry name" value="Homeodomain-like_sf"/>
</dbReference>
<dbReference type="SUPFAM" id="SSF46689">
    <property type="entry name" value="Homeodomain-like"/>
    <property type="match status" value="2"/>
</dbReference>
<evidence type="ECO:0000256" key="4">
    <source>
        <dbReference type="ARBA" id="ARBA00023163"/>
    </source>
</evidence>
<dbReference type="InterPro" id="IPR020449">
    <property type="entry name" value="Tscrpt_reg_AraC-type_HTH"/>
</dbReference>
<proteinExistence type="predicted"/>
<keyword evidence="4" id="KW-0804">Transcription</keyword>
<sequence length="307" mass="34075">MIAGRRVETLMEDLDGRMRLHGTKEVHVLPDVRTTFQLFAAHLRRVDAPWSYPPHAHAMFELNVVTEGVQRFAIESKTLEQRPGDIAIVRPGERHAATADDGKTMAYFCLHFQADDPLLRRSLHALDRGLYPQGSEVERRIGPAISRLIELATADADAESAALRMRTLSAVYALLAALAEEPQPHRRSADKPAQAGGAARLAEAIAGRIERSVAEGPHGEAEDDAILRIARSLGYSPSHCARVFREAYGMSPRAYRSAVTLREAKLLLLDPFLTVEAIAAKLGYDDPATFSKQFRRWTGMSPREYRT</sequence>
<dbReference type="Gene3D" id="2.60.120.10">
    <property type="entry name" value="Jelly Rolls"/>
    <property type="match status" value="1"/>
</dbReference>
<dbReference type="SUPFAM" id="SSF51215">
    <property type="entry name" value="Regulatory protein AraC"/>
    <property type="match status" value="1"/>
</dbReference>
<dbReference type="Proteomes" id="UP000309676">
    <property type="component" value="Unassembled WGS sequence"/>
</dbReference>
<dbReference type="InterPro" id="IPR014710">
    <property type="entry name" value="RmlC-like_jellyroll"/>
</dbReference>
<dbReference type="Pfam" id="PF12833">
    <property type="entry name" value="HTH_18"/>
    <property type="match status" value="1"/>
</dbReference>
<dbReference type="InterPro" id="IPR037923">
    <property type="entry name" value="HTH-like"/>
</dbReference>
<dbReference type="Pfam" id="PF02311">
    <property type="entry name" value="AraC_binding"/>
    <property type="match status" value="1"/>
</dbReference>
<evidence type="ECO:0000313" key="6">
    <source>
        <dbReference type="EMBL" id="TLS52918.1"/>
    </source>
</evidence>
<dbReference type="EMBL" id="VCIW01000003">
    <property type="protein sequence ID" value="TLS52918.1"/>
    <property type="molecule type" value="Genomic_DNA"/>
</dbReference>
<dbReference type="InterPro" id="IPR003313">
    <property type="entry name" value="AraC-bd"/>
</dbReference>
<protein>
    <submittedName>
        <fullName evidence="6">AraC family transcriptional regulator</fullName>
    </submittedName>
</protein>
<dbReference type="GO" id="GO:0003700">
    <property type="term" value="F:DNA-binding transcription factor activity"/>
    <property type="evidence" value="ECO:0007669"/>
    <property type="project" value="InterPro"/>
</dbReference>
<evidence type="ECO:0000259" key="5">
    <source>
        <dbReference type="PROSITE" id="PS01124"/>
    </source>
</evidence>
<reference evidence="6 7" key="1">
    <citation type="submission" date="2019-05" db="EMBL/GenBank/DDBJ databases">
        <authorList>
            <person name="Narsing Rao M.P."/>
            <person name="Li W.J."/>
        </authorList>
    </citation>
    <scope>NUCLEOTIDE SEQUENCE [LARGE SCALE GENOMIC DNA]</scope>
    <source>
        <strain evidence="6 7">SYSU_K30003</strain>
    </source>
</reference>
<dbReference type="InterPro" id="IPR050204">
    <property type="entry name" value="AraC_XylS_family_regulators"/>
</dbReference>
<evidence type="ECO:0000256" key="2">
    <source>
        <dbReference type="ARBA" id="ARBA00023015"/>
    </source>
</evidence>
<dbReference type="InterPro" id="IPR018060">
    <property type="entry name" value="HTH_AraC"/>
</dbReference>
<dbReference type="PANTHER" id="PTHR46796:SF13">
    <property type="entry name" value="HTH-TYPE TRANSCRIPTIONAL ACTIVATOR RHAS"/>
    <property type="match status" value="1"/>
</dbReference>
<evidence type="ECO:0000256" key="3">
    <source>
        <dbReference type="ARBA" id="ARBA00023125"/>
    </source>
</evidence>
<gene>
    <name evidence="6" type="ORF">FE782_05960</name>
</gene>
<dbReference type="PRINTS" id="PR00032">
    <property type="entry name" value="HTHARAC"/>
</dbReference>
<dbReference type="AlphaFoldDB" id="A0A5R9GHL7"/>
<dbReference type="GO" id="GO:0043565">
    <property type="term" value="F:sequence-specific DNA binding"/>
    <property type="evidence" value="ECO:0007669"/>
    <property type="project" value="InterPro"/>
</dbReference>
<dbReference type="PROSITE" id="PS01124">
    <property type="entry name" value="HTH_ARAC_FAMILY_2"/>
    <property type="match status" value="1"/>
</dbReference>
<accession>A0A5R9GHL7</accession>